<dbReference type="InterPro" id="IPR001387">
    <property type="entry name" value="Cro/C1-type_HTH"/>
</dbReference>
<accession>A0ABP7EMT4</accession>
<dbReference type="Gene3D" id="1.10.260.40">
    <property type="entry name" value="lambda repressor-like DNA-binding domains"/>
    <property type="match status" value="1"/>
</dbReference>
<dbReference type="CDD" id="cd00093">
    <property type="entry name" value="HTH_XRE"/>
    <property type="match status" value="1"/>
</dbReference>
<dbReference type="RefSeq" id="WP_344814777.1">
    <property type="nucleotide sequence ID" value="NZ_BAAAYX010000035.1"/>
</dbReference>
<name>A0ABP7EMT4_9ACTN</name>
<dbReference type="InterPro" id="IPR010982">
    <property type="entry name" value="Lambda_DNA-bd_dom_sf"/>
</dbReference>
<keyword evidence="2" id="KW-1185">Reference proteome</keyword>
<reference evidence="2" key="1">
    <citation type="journal article" date="2019" name="Int. J. Syst. Evol. Microbiol.">
        <title>The Global Catalogue of Microorganisms (GCM) 10K type strain sequencing project: providing services to taxonomists for standard genome sequencing and annotation.</title>
        <authorList>
            <consortium name="The Broad Institute Genomics Platform"/>
            <consortium name="The Broad Institute Genome Sequencing Center for Infectious Disease"/>
            <person name="Wu L."/>
            <person name="Ma J."/>
        </authorList>
    </citation>
    <scope>NUCLEOTIDE SEQUENCE [LARGE SCALE GENOMIC DNA]</scope>
    <source>
        <strain evidence="2">JCM 16548</strain>
    </source>
</reference>
<organism evidence="1 2">
    <name type="scientific">Microlunatus aurantiacus</name>
    <dbReference type="NCBI Taxonomy" id="446786"/>
    <lineage>
        <taxon>Bacteria</taxon>
        <taxon>Bacillati</taxon>
        <taxon>Actinomycetota</taxon>
        <taxon>Actinomycetes</taxon>
        <taxon>Propionibacteriales</taxon>
        <taxon>Propionibacteriaceae</taxon>
        <taxon>Microlunatus</taxon>
    </lineage>
</organism>
<proteinExistence type="predicted"/>
<dbReference type="SUPFAM" id="SSF47413">
    <property type="entry name" value="lambda repressor-like DNA-binding domains"/>
    <property type="match status" value="1"/>
</dbReference>
<comment type="caution">
    <text evidence="1">The sequence shown here is derived from an EMBL/GenBank/DDBJ whole genome shotgun (WGS) entry which is preliminary data.</text>
</comment>
<dbReference type="Proteomes" id="UP001500051">
    <property type="component" value="Unassembled WGS sequence"/>
</dbReference>
<gene>
    <name evidence="1" type="ORF">GCM10022204_45650</name>
</gene>
<evidence type="ECO:0000313" key="1">
    <source>
        <dbReference type="EMBL" id="GAA3720357.1"/>
    </source>
</evidence>
<evidence type="ECO:0000313" key="2">
    <source>
        <dbReference type="Proteomes" id="UP001500051"/>
    </source>
</evidence>
<dbReference type="EMBL" id="BAAAYX010000035">
    <property type="protein sequence ID" value="GAA3720357.1"/>
    <property type="molecule type" value="Genomic_DNA"/>
</dbReference>
<sequence>MSNERLRGAILQARLSIDQVAEHTGVDPKTVTRWLGGRVPHPRHRFAVAAMLAQDEEYLWPSANRSDLNSDAATAELVAAFPFRADVDAAYWWTMITRARQQVDLLGYTLYFLPQQHPKLISVLLDKCASGCKIRLVLADPESEFVRLRELEEQDPITLSARIETSLRAFRPLVHACSGAELRYQNAPLYSSVFRFDDEMLVTPHLYATPGNRAPLLHLRRLGPNGLFSRFASHFEAIWATTTDAANSDKPQPVSLGS</sequence>
<protein>
    <submittedName>
        <fullName evidence="1">DUF5919 domain-containing protein</fullName>
    </submittedName>
</protein>